<dbReference type="Pfam" id="PF00370">
    <property type="entry name" value="FGGY_N"/>
    <property type="match status" value="1"/>
</dbReference>
<accession>L7ESJ6</accession>
<dbReference type="InterPro" id="IPR018484">
    <property type="entry name" value="FGGY_N"/>
</dbReference>
<dbReference type="InterPro" id="IPR006000">
    <property type="entry name" value="Xylulokinase"/>
</dbReference>
<dbReference type="SUPFAM" id="SSF53067">
    <property type="entry name" value="Actin-like ATPase domain"/>
    <property type="match status" value="2"/>
</dbReference>
<dbReference type="PROSITE" id="PS00445">
    <property type="entry name" value="FGGY_KINASES_2"/>
    <property type="match status" value="1"/>
</dbReference>
<dbReference type="GO" id="GO:0004856">
    <property type="term" value="F:D-xylulokinase activity"/>
    <property type="evidence" value="ECO:0007669"/>
    <property type="project" value="UniProtKB-UniRule"/>
</dbReference>
<organism evidence="13 14">
    <name type="scientific">Streptomyces turgidiscabies (strain Car8)</name>
    <dbReference type="NCBI Taxonomy" id="698760"/>
    <lineage>
        <taxon>Bacteria</taxon>
        <taxon>Bacillati</taxon>
        <taxon>Actinomycetota</taxon>
        <taxon>Actinomycetes</taxon>
        <taxon>Kitasatosporales</taxon>
        <taxon>Streptomycetaceae</taxon>
        <taxon>Streptomyces</taxon>
    </lineage>
</organism>
<dbReference type="CDD" id="cd07809">
    <property type="entry name" value="ASKHA_NBD_FGGY_BaXK-like"/>
    <property type="match status" value="1"/>
</dbReference>
<dbReference type="GO" id="GO:0005998">
    <property type="term" value="P:xylulose catabolic process"/>
    <property type="evidence" value="ECO:0007669"/>
    <property type="project" value="UniProtKB-UniRule"/>
</dbReference>
<comment type="caution">
    <text evidence="13">The sequence shown here is derived from an EMBL/GenBank/DDBJ whole genome shotgun (WGS) entry which is preliminary data.</text>
</comment>
<dbReference type="InterPro" id="IPR000577">
    <property type="entry name" value="Carb_kinase_FGGY"/>
</dbReference>
<keyword evidence="3 8" id="KW-0808">Transferase</keyword>
<dbReference type="InterPro" id="IPR018485">
    <property type="entry name" value="FGGY_C"/>
</dbReference>
<reference evidence="13 14" key="1">
    <citation type="journal article" date="2011" name="Plasmid">
        <title>Streptomyces turgidiscabies Car8 contains a modular pathogenicity island that shares virulence genes with other actinobacterial plant pathogens.</title>
        <authorList>
            <person name="Huguet-Tapia J.C."/>
            <person name="Badger J.H."/>
            <person name="Loria R."/>
            <person name="Pettis G.S."/>
        </authorList>
    </citation>
    <scope>NUCLEOTIDE SEQUENCE [LARGE SCALE GENOMIC DNA]</scope>
    <source>
        <strain evidence="13 14">Car8</strain>
    </source>
</reference>
<evidence type="ECO:0000256" key="5">
    <source>
        <dbReference type="ARBA" id="ARBA00022777"/>
    </source>
</evidence>
<keyword evidence="7 8" id="KW-0119">Carbohydrate metabolism</keyword>
<keyword evidence="5 8" id="KW-0418">Kinase</keyword>
<evidence type="ECO:0000313" key="13">
    <source>
        <dbReference type="EMBL" id="ELP62398.1"/>
    </source>
</evidence>
<keyword evidence="4 8" id="KW-0547">Nucleotide-binding</keyword>
<keyword evidence="6 8" id="KW-0067">ATP-binding</keyword>
<dbReference type="GO" id="GO:0042732">
    <property type="term" value="P:D-xylose metabolic process"/>
    <property type="evidence" value="ECO:0007669"/>
    <property type="project" value="UniProtKB-KW"/>
</dbReference>
<evidence type="ECO:0000259" key="11">
    <source>
        <dbReference type="Pfam" id="PF00370"/>
    </source>
</evidence>
<evidence type="ECO:0000256" key="2">
    <source>
        <dbReference type="ARBA" id="ARBA00022629"/>
    </source>
</evidence>
<dbReference type="PATRIC" id="fig|698760.3.peg.8673"/>
<dbReference type="AlphaFoldDB" id="L7ESJ6"/>
<evidence type="ECO:0000256" key="3">
    <source>
        <dbReference type="ARBA" id="ARBA00022679"/>
    </source>
</evidence>
<dbReference type="Pfam" id="PF02782">
    <property type="entry name" value="FGGY_C"/>
    <property type="match status" value="1"/>
</dbReference>
<keyword evidence="14" id="KW-1185">Reference proteome</keyword>
<proteinExistence type="inferred from homology"/>
<dbReference type="GeneID" id="97402207"/>
<feature type="domain" description="Carbohydrate kinase FGGY C-terminal" evidence="12">
    <location>
        <begin position="309"/>
        <end position="427"/>
    </location>
</feature>
<dbReference type="Proteomes" id="UP000010931">
    <property type="component" value="Unassembled WGS sequence"/>
</dbReference>
<evidence type="ECO:0000256" key="7">
    <source>
        <dbReference type="ARBA" id="ARBA00023277"/>
    </source>
</evidence>
<dbReference type="HAMAP" id="MF_02220">
    <property type="entry name" value="XylB"/>
    <property type="match status" value="1"/>
</dbReference>
<keyword evidence="2 8" id="KW-0859">Xylose metabolism</keyword>
<feature type="site" description="Important for activity" evidence="8">
    <location>
        <position position="13"/>
    </location>
</feature>
<evidence type="ECO:0000256" key="10">
    <source>
        <dbReference type="RuleBase" id="RU364073"/>
    </source>
</evidence>
<dbReference type="PROSITE" id="PS00933">
    <property type="entry name" value="FGGY_KINASES_1"/>
    <property type="match status" value="1"/>
</dbReference>
<feature type="domain" description="Carbohydrate kinase FGGY N-terminal" evidence="11">
    <location>
        <begin position="9"/>
        <end position="246"/>
    </location>
</feature>
<dbReference type="NCBIfam" id="TIGR01312">
    <property type="entry name" value="XylB"/>
    <property type="match status" value="1"/>
</dbReference>
<evidence type="ECO:0000313" key="14">
    <source>
        <dbReference type="Proteomes" id="UP000010931"/>
    </source>
</evidence>
<evidence type="ECO:0000256" key="6">
    <source>
        <dbReference type="ARBA" id="ARBA00022840"/>
    </source>
</evidence>
<comment type="function">
    <text evidence="8">Catalyzes the phosphorylation of D-xylulose to D-xylulose 5-phosphate.</text>
</comment>
<evidence type="ECO:0000259" key="12">
    <source>
        <dbReference type="Pfam" id="PF02782"/>
    </source>
</evidence>
<sequence>MSAAEGPLVVGVDTSTQSTKALVVDAATGRVVASGQAPHTVTTGAGRESDPRQWWDALCEALSQCGDAAREAAAVSIGGQQHGLVTLDAHGEPVRPALLWNDVRSAPQARRLVGELGGAKTWAERTGSVPGASFTVTKWAWLAEHEPEAVRATKAVRLPHDYLTERLTGQGTTDRGDVSGTGWWASGTEAYDAEVLAHVGLDPALLPRVVRPGEVAGTVRDGHDLPFSKGTLVAAGTGDNAAAAMGLGLRPGTPVLSLGTSGTVYAVSTHRPADPTGTVAGFADARGDWLPLACTLNCTLAVDRVAALLGLDREAVEPGTGVTLLPYLDGERTPNLPGASGLLHGLRHDTTGGQLLQAAYDGAVHSLLGALDLVLDTEADRSAPLLLIGGGARGTAWQQTVRRLSGRPVQVPEARELVALGAAAQAAGLLTGEDPAAVARRWDTARGPVLDAVERDQATLDRIAGVLSDASPLLERGTDAE</sequence>
<feature type="binding site" evidence="8">
    <location>
        <begin position="81"/>
        <end position="82"/>
    </location>
    <ligand>
        <name>substrate</name>
    </ligand>
</feature>
<dbReference type="EMBL" id="AEJB01000618">
    <property type="protein sequence ID" value="ELP62398.1"/>
    <property type="molecule type" value="Genomic_DNA"/>
</dbReference>
<dbReference type="Gene3D" id="3.30.420.40">
    <property type="match status" value="2"/>
</dbReference>
<dbReference type="PIRSF" id="PIRSF000538">
    <property type="entry name" value="GlpK"/>
    <property type="match status" value="1"/>
</dbReference>
<comment type="similarity">
    <text evidence="1 8 9">Belongs to the FGGY kinase family.</text>
</comment>
<gene>
    <name evidence="8 10 13" type="primary">xylB</name>
    <name evidence="13" type="ORF">STRTUCAR8_00957</name>
</gene>
<dbReference type="GO" id="GO:0005524">
    <property type="term" value="F:ATP binding"/>
    <property type="evidence" value="ECO:0007669"/>
    <property type="project" value="UniProtKB-UniRule"/>
</dbReference>
<dbReference type="PANTHER" id="PTHR43095">
    <property type="entry name" value="SUGAR KINASE"/>
    <property type="match status" value="1"/>
</dbReference>
<evidence type="ECO:0000256" key="8">
    <source>
        <dbReference type="HAMAP-Rule" id="MF_02220"/>
    </source>
</evidence>
<dbReference type="EC" id="2.7.1.17" evidence="8 10"/>
<protein>
    <recommendedName>
        <fullName evidence="8 10">Xylulose kinase</fullName>
        <shortName evidence="8 10">Xylulokinase</shortName>
        <ecNumber evidence="8 10">2.7.1.17</ecNumber>
    </recommendedName>
</protein>
<name>L7ESJ6_STRT8</name>
<dbReference type="RefSeq" id="WP_006382682.1">
    <property type="nucleotide sequence ID" value="NZ_AEJB01000618.1"/>
</dbReference>
<comment type="catalytic activity">
    <reaction evidence="8 10">
        <text>D-xylulose + ATP = D-xylulose 5-phosphate + ADP + H(+)</text>
        <dbReference type="Rhea" id="RHEA:10964"/>
        <dbReference type="ChEBI" id="CHEBI:15378"/>
        <dbReference type="ChEBI" id="CHEBI:17140"/>
        <dbReference type="ChEBI" id="CHEBI:30616"/>
        <dbReference type="ChEBI" id="CHEBI:57737"/>
        <dbReference type="ChEBI" id="CHEBI:456216"/>
        <dbReference type="EC" id="2.7.1.17"/>
    </reaction>
</comment>
<dbReference type="InterPro" id="IPR018483">
    <property type="entry name" value="Carb_kinase_FGGY_CS"/>
</dbReference>
<dbReference type="STRING" id="85558.T45_03239"/>
<dbReference type="InterPro" id="IPR043129">
    <property type="entry name" value="ATPase_NBD"/>
</dbReference>
<evidence type="ECO:0000256" key="9">
    <source>
        <dbReference type="RuleBase" id="RU003733"/>
    </source>
</evidence>
<evidence type="ECO:0000256" key="1">
    <source>
        <dbReference type="ARBA" id="ARBA00009156"/>
    </source>
</evidence>
<feature type="active site" description="Proton acceptor" evidence="8">
    <location>
        <position position="239"/>
    </location>
</feature>
<dbReference type="InterPro" id="IPR050406">
    <property type="entry name" value="FGGY_Carb_Kinase"/>
</dbReference>
<evidence type="ECO:0000256" key="4">
    <source>
        <dbReference type="ARBA" id="ARBA00022741"/>
    </source>
</evidence>
<dbReference type="PANTHER" id="PTHR43095:SF5">
    <property type="entry name" value="XYLULOSE KINASE"/>
    <property type="match status" value="1"/>
</dbReference>